<comment type="caution">
    <text evidence="15">The sequence shown here is derived from an EMBL/GenBank/DDBJ whole genome shotgun (WGS) entry which is preliminary data.</text>
</comment>
<feature type="domain" description="Ketosynthase family 3 (KS3)" evidence="13">
    <location>
        <begin position="1"/>
        <end position="403"/>
    </location>
</feature>
<evidence type="ECO:0000256" key="6">
    <source>
        <dbReference type="ARBA" id="ARBA00023002"/>
    </source>
</evidence>
<dbReference type="SUPFAM" id="SSF53901">
    <property type="entry name" value="Thiolase-like"/>
    <property type="match status" value="1"/>
</dbReference>
<dbReference type="SUPFAM" id="SSF53335">
    <property type="entry name" value="S-adenosyl-L-methionine-dependent methyltransferases"/>
    <property type="match status" value="1"/>
</dbReference>
<protein>
    <submittedName>
        <fullName evidence="15">Lovastatin nonaketide synthase-like protein</fullName>
    </submittedName>
</protein>
<evidence type="ECO:0000256" key="2">
    <source>
        <dbReference type="ARBA" id="ARBA00022450"/>
    </source>
</evidence>
<keyword evidence="10" id="KW-0479">Metal-binding</keyword>
<dbReference type="InterPro" id="IPR014031">
    <property type="entry name" value="Ketoacyl_synth_C"/>
</dbReference>
<dbReference type="PROSITE" id="PS52004">
    <property type="entry name" value="KS3_2"/>
    <property type="match status" value="1"/>
</dbReference>
<comment type="cofactor">
    <cofactor evidence="10">
        <name>Zn(2+)</name>
        <dbReference type="ChEBI" id="CHEBI:29105"/>
    </cofactor>
</comment>
<comment type="similarity">
    <text evidence="10">Belongs to the zinc-containing alcohol dehydrogenase family.</text>
</comment>
<dbReference type="InterPro" id="IPR014030">
    <property type="entry name" value="Ketoacyl_synth_N"/>
</dbReference>
<dbReference type="SMART" id="SM00826">
    <property type="entry name" value="PKS_DH"/>
    <property type="match status" value="1"/>
</dbReference>
<evidence type="ECO:0000256" key="4">
    <source>
        <dbReference type="ARBA" id="ARBA00022679"/>
    </source>
</evidence>
<accession>A0A086T3M9</accession>
<dbReference type="OrthoDB" id="329835at2759"/>
<dbReference type="PROSITE" id="PS50075">
    <property type="entry name" value="CARRIER"/>
    <property type="match status" value="1"/>
</dbReference>
<feature type="region of interest" description="C-terminal hotdog fold" evidence="9">
    <location>
        <begin position="1080"/>
        <end position="1236"/>
    </location>
</feature>
<keyword evidence="8" id="KW-0012">Acyltransferase</keyword>
<dbReference type="Gene3D" id="3.10.129.110">
    <property type="entry name" value="Polyketide synthase dehydratase"/>
    <property type="match status" value="1"/>
</dbReference>
<dbReference type="Pfam" id="PF08242">
    <property type="entry name" value="Methyltransf_12"/>
    <property type="match status" value="1"/>
</dbReference>
<name>A0A086T3M9_HAPC1</name>
<dbReference type="Pfam" id="PF00107">
    <property type="entry name" value="ADH_zinc_N"/>
    <property type="match status" value="1"/>
</dbReference>
<dbReference type="CDD" id="cd02440">
    <property type="entry name" value="AdoMet_MTases"/>
    <property type="match status" value="1"/>
</dbReference>
<keyword evidence="4" id="KW-0808">Transferase</keyword>
<dbReference type="Gene3D" id="3.90.180.10">
    <property type="entry name" value="Medium-chain alcohol dehydrogenases, catalytic domain"/>
    <property type="match status" value="1"/>
</dbReference>
<dbReference type="InterPro" id="IPR002328">
    <property type="entry name" value="ADH_Zn_CS"/>
</dbReference>
<feature type="region of interest" description="N-terminal hotdog fold" evidence="9">
    <location>
        <begin position="910"/>
        <end position="1051"/>
    </location>
</feature>
<dbReference type="SUPFAM" id="SSF47336">
    <property type="entry name" value="ACP-like"/>
    <property type="match status" value="1"/>
</dbReference>
<evidence type="ECO:0000256" key="10">
    <source>
        <dbReference type="RuleBase" id="RU361277"/>
    </source>
</evidence>
<feature type="domain" description="PKS/mFAS DH" evidence="14">
    <location>
        <begin position="910"/>
        <end position="1236"/>
    </location>
</feature>
<dbReference type="InterPro" id="IPR020843">
    <property type="entry name" value="ER"/>
</dbReference>
<dbReference type="PANTHER" id="PTHR43775:SF29">
    <property type="entry name" value="ASPERFURANONE POLYKETIDE SYNTHASE AFOG-RELATED"/>
    <property type="match status" value="1"/>
</dbReference>
<dbReference type="InterPro" id="IPR020806">
    <property type="entry name" value="PKS_PP-bd"/>
</dbReference>
<organism evidence="15 16">
    <name type="scientific">Hapsidospora chrysogenum (strain ATCC 11550 / CBS 779.69 / DSM 880 / IAM 14645 / JCM 23072 / IMI 49137)</name>
    <name type="common">Acremonium chrysogenum</name>
    <dbReference type="NCBI Taxonomy" id="857340"/>
    <lineage>
        <taxon>Eukaryota</taxon>
        <taxon>Fungi</taxon>
        <taxon>Dikarya</taxon>
        <taxon>Ascomycota</taxon>
        <taxon>Pezizomycotina</taxon>
        <taxon>Sordariomycetes</taxon>
        <taxon>Hypocreomycetidae</taxon>
        <taxon>Hypocreales</taxon>
        <taxon>Bionectriaceae</taxon>
        <taxon>Hapsidospora</taxon>
    </lineage>
</organism>
<proteinExistence type="inferred from homology"/>
<dbReference type="Pfam" id="PF23297">
    <property type="entry name" value="ACP_SdgA_C"/>
    <property type="match status" value="1"/>
</dbReference>
<dbReference type="InterPro" id="IPR001227">
    <property type="entry name" value="Ac_transferase_dom_sf"/>
</dbReference>
<dbReference type="SUPFAM" id="SSF55048">
    <property type="entry name" value="Probable ACP-binding domain of malonyl-CoA ACP transacylase"/>
    <property type="match status" value="1"/>
</dbReference>
<feature type="active site" description="Proton acceptor; for dehydratase activity" evidence="9">
    <location>
        <position position="942"/>
    </location>
</feature>
<keyword evidence="16" id="KW-1185">Reference proteome</keyword>
<evidence type="ECO:0000256" key="8">
    <source>
        <dbReference type="ARBA" id="ARBA00023315"/>
    </source>
</evidence>
<dbReference type="InterPro" id="IPR013154">
    <property type="entry name" value="ADH-like_N"/>
</dbReference>
<dbReference type="InterPro" id="IPR036291">
    <property type="entry name" value="NAD(P)-bd_dom_sf"/>
</dbReference>
<dbReference type="InterPro" id="IPR009081">
    <property type="entry name" value="PP-bd_ACP"/>
</dbReference>
<feature type="domain" description="Carrier" evidence="12">
    <location>
        <begin position="2491"/>
        <end position="2568"/>
    </location>
</feature>
<feature type="active site" description="Proton donor; for dehydratase activity" evidence="9">
    <location>
        <position position="1145"/>
    </location>
</feature>
<dbReference type="GO" id="GO:0031177">
    <property type="term" value="F:phosphopantetheine binding"/>
    <property type="evidence" value="ECO:0007669"/>
    <property type="project" value="InterPro"/>
</dbReference>
<dbReference type="SMART" id="SM00827">
    <property type="entry name" value="PKS_AT"/>
    <property type="match status" value="1"/>
</dbReference>
<dbReference type="PROSITE" id="PS00059">
    <property type="entry name" value="ADH_ZINC"/>
    <property type="match status" value="1"/>
</dbReference>
<dbReference type="HOGENOM" id="CLU_000022_31_0_1"/>
<sequence>MLVKGKDAWSEVPASRYNVAAFQHPSRDRAGSTVCRGGYFLEQNLAKWDAPFFSCSAAEAKAFDPQQRLLLEVSYECLENAGIPVEAVTNTEAACFVGGFTNDYKKIVSRDIHAAPQYAMTGCSSSMLSNRVSWFYNLRGPSVTTDTACSSSMTALHLACEAIRSGSNETRTALVGGTSLILDPDDPCALNALGFLSPDSRCFSFDSRANGYARGEGIGMVFLKHIDDAIRDGDPIRAVIRGTGLNSDGRTAGIVLPNGDAQERLIRSTYARAGLNPLDTQYVELHGTGTKVGDPAEVGAVSKTIAAGPGNPPLYCGSVKTRIGHTEGAAGVAAVIKCVLAMEAGTIPPNLNFAKANPRLRLGSSSNIVIPTEPVAWPECEVRRCSINNFGFGGTNAHVILDDGQGYLRSKGKLPSNSSSLSIKDKNVDRQAPAEQDQPARLFVLSAPEQDAIARQRKAHVDYIQARPEVCTKLSDLAYTLSERRSIFQWRHAVVAKSLDDLSTNWTDNTLKPAKASNNPNVAFVFTGQGAQWHAMGRELVCFDVFARSLRESAAYLKTALRCPWDAWEELMASETESRVNQAEYSQPLCLILQIGLVDLLKHWGVKPSAVVGHSSGEIGAAYASGALSREDCLKVAYYRGLASNKAKDRNPNGSMMAVGLSAEDVRPRLSAVGDAIVVACVNSPSGVTLAGDRTALEKLQSELKEDNIFCRLLQVENAYHSPQMLSVSDEYRESIRDICPVDDASSIPFYSTVYGNQIPTSRLDADYWVDNMCSTVEFVSALDNMMFADVEKRQLRSKSTAPSMLVEIGPHGAMGGPIKQFIVSRGGLEHLSYYSILSRGKDASETAIGAAGSLWMKGASVDIQKVNNTVDTKPSVLTDLPSYPWNHSTSYWHETRQSRNHRFPAFSRHDLIGSLLDSYNPLEPVWKNHLRASELPWLRDHQIHGDIVFPAAGMICAVIEGVRQMAETEGSDADVCGFELREISISQALVIPNDDVGAETYLHLKRRKVGMMGGSSTAGPWLEFSFYSAQEGDVFVEHASGLVQVHRTKPATEVDGGRELEEEIAAYRRKWNEKSAICDRKVTSTSHYQFCEDQGLVFGKTFQGLVKIRQNDHTVAFETKIPDSRAGMPSFCESDYLIHPATLDSVLQTMMVAIPRMDGVQKQVWVPTGAESLRISRDMPRAYSTMLRGICESERTGAREMMGSFMVGDGRFEDAVPGLVIDNFRFTGLGGSSNNAQQQTPSAESDSRCSKLYATTEWKPDLSLVSEPDMRMLAGSSIDSHDMAQFCSTAYGIVNEMCAVALSTLDDNLDRSALPPHLHQYISWMKMRCSASKSGISTPPISPTKAGFDEILEREDGNCGINNLTDFINRYPVDGGLLRHTFRSLPAIFRQETVPIAALMADDNFSKFYKEAYGLKQVNVPLVQKWFDLRAHKKPSLRVLEVGAGTASTTLPVLQQLGGEDGKTTPRFSKWTFTDISAGWFENARNILGDWKSRVEYKVLDIENDPVEQGFEAESYDVVLAVNVLHATKNLSQTLDNCRRLLKPGGNLVLGEYTNRDDLAHFIFGVLPGWWAAEDGRKHGPLLSESEWDQTLKDAGFPAGAEISLADNDDDKAHRMSTIVSTKPARREQGRISSKEIVVVVPDRCTGLLGSLAAAICDVFEAKGAASVTIRRVSEAAASAEASGGSKSVVSLLDFETPFLQNMDSAQFEQAKTLLLHSRELLWVTRSDAADAPAHPTRRIVSGLLRCLKTEDSTRRVYELHFCRDLAGSVEPVSGIICRRLSSIWDDAEAANDSMDVAPQEMETAEREDGMFCIPRYVPNEAMNGSLARSVDTADPAPQMDRLVQANRPLKMTIGQPGMLDTLHFVDDEDPAQPLGEEEVEIEVQACALNFLDIMIAMGQIQRPVFGHEAAGIVRRVGSKVDRVSPGDRVVYIGQGAMRTVIRSHQVAVHALPASVSVEEGVSIPIAYTTAYQSLVNVARMQKGESVLIHAAAGGLGQALIQIAKMLGAEIFCTVGTSAKKQAIISLGVHPDHIFSSRDLSFAKGIKRVTAGRGVDVVVNSLAGEALRQSWACLAPYGRFIEVGKRDILGNSGLDMQPFVNNVSFSGVNLEHMLVHEPDRCSELVGQVLELFSQGAVGFIRPIAVRDFSETEATFREMQRGTHIGKLVLRVTPESRVPVVPRRDIPLRLNPDATYLLVGGLGGLGRAQALFMAEHGARNLAFISRSGAAKKEAKDLLLKLAESGVQARAYAGDVSDSTQLKEILVDMSKNMPPIRGVIQGAMVLADSLFHKMSHDQWVTATRPKIQGSWNLHELLPEDLDFFVVLSSLAGIIGSVSQGNYAAGNTFQDALVHYRRSNGLAAQSLDLGVMRGFGYVEENQDVGARMNTFKLASVGEQQFFHLLRSALAGTPDGERPLPSQLLVGSGSGGVQQASHRETPGADFYWLRTLPQFAYLQQLDVREDGDGAHNDKDDNAESKLISRLAACTSMSEAHDAAQDVLLCKIASIISVPVEDINTASPVYTYGVDSLVAVELRNWLAMEVKSDLSIFDLTSNAPITEVSRKIASRSQLVPTEVKVQDAAA</sequence>
<evidence type="ECO:0000313" key="15">
    <source>
        <dbReference type="EMBL" id="KFH43961.1"/>
    </source>
</evidence>
<dbReference type="CDD" id="cd05195">
    <property type="entry name" value="enoyl_red"/>
    <property type="match status" value="1"/>
</dbReference>
<dbReference type="SUPFAM" id="SSF51735">
    <property type="entry name" value="NAD(P)-binding Rossmann-fold domains"/>
    <property type="match status" value="2"/>
</dbReference>
<dbReference type="Proteomes" id="UP000029964">
    <property type="component" value="Unassembled WGS sequence"/>
</dbReference>
<keyword evidence="7" id="KW-0511">Multifunctional enzyme</keyword>
<dbReference type="InterPro" id="IPR013217">
    <property type="entry name" value="Methyltransf_12"/>
</dbReference>
<evidence type="ECO:0000256" key="9">
    <source>
        <dbReference type="PROSITE-ProRule" id="PRU01363"/>
    </source>
</evidence>
<reference evidence="16" key="1">
    <citation type="journal article" date="2014" name="Genome Announc.">
        <title>Genome sequence and annotation of Acremonium chrysogenum, producer of the beta-lactam antibiotic cephalosporin C.</title>
        <authorList>
            <person name="Terfehr D."/>
            <person name="Dahlmann T.A."/>
            <person name="Specht T."/>
            <person name="Zadra I."/>
            <person name="Kuernsteiner H."/>
            <person name="Kueck U."/>
        </authorList>
    </citation>
    <scope>NUCLEOTIDE SEQUENCE [LARGE SCALE GENOMIC DNA]</scope>
    <source>
        <strain evidence="16">ATCC 11550 / CBS 779.69 / DSM 880 / IAM 14645 / JCM 23072 / IMI 49137</strain>
    </source>
</reference>
<dbReference type="PROSITE" id="PS00012">
    <property type="entry name" value="PHOSPHOPANTETHEINE"/>
    <property type="match status" value="1"/>
</dbReference>
<dbReference type="Pfam" id="PF08659">
    <property type="entry name" value="KR"/>
    <property type="match status" value="1"/>
</dbReference>
<dbReference type="Gene3D" id="3.40.50.150">
    <property type="entry name" value="Vaccinia Virus protein VP39"/>
    <property type="match status" value="1"/>
</dbReference>
<dbReference type="InterPro" id="IPR036736">
    <property type="entry name" value="ACP-like_sf"/>
</dbReference>
<dbReference type="GO" id="GO:0008270">
    <property type="term" value="F:zinc ion binding"/>
    <property type="evidence" value="ECO:0007669"/>
    <property type="project" value="InterPro"/>
</dbReference>
<dbReference type="InterPro" id="IPR013968">
    <property type="entry name" value="PKS_KR"/>
</dbReference>
<dbReference type="InterPro" id="IPR011032">
    <property type="entry name" value="GroES-like_sf"/>
</dbReference>
<dbReference type="Pfam" id="PF14765">
    <property type="entry name" value="PS-DH"/>
    <property type="match status" value="1"/>
</dbReference>
<evidence type="ECO:0000259" key="12">
    <source>
        <dbReference type="PROSITE" id="PS50075"/>
    </source>
</evidence>
<dbReference type="InterPro" id="IPR014043">
    <property type="entry name" value="Acyl_transferase_dom"/>
</dbReference>
<dbReference type="InterPro" id="IPR018201">
    <property type="entry name" value="Ketoacyl_synth_AS"/>
</dbReference>
<dbReference type="GO" id="GO:0044550">
    <property type="term" value="P:secondary metabolite biosynthetic process"/>
    <property type="evidence" value="ECO:0007669"/>
    <property type="project" value="TreeGrafter"/>
</dbReference>
<keyword evidence="3" id="KW-0597">Phosphoprotein</keyword>
<dbReference type="PROSITE" id="PS01162">
    <property type="entry name" value="QOR_ZETA_CRYSTAL"/>
    <property type="match status" value="1"/>
</dbReference>
<dbReference type="GO" id="GO:1901336">
    <property type="term" value="P:lactone biosynthetic process"/>
    <property type="evidence" value="ECO:0007669"/>
    <property type="project" value="UniProtKB-ARBA"/>
</dbReference>
<dbReference type="InterPro" id="IPR016036">
    <property type="entry name" value="Malonyl_transacylase_ACP-bd"/>
</dbReference>
<keyword evidence="10" id="KW-0862">Zinc</keyword>
<dbReference type="CDD" id="cd00833">
    <property type="entry name" value="PKS"/>
    <property type="match status" value="1"/>
</dbReference>
<dbReference type="SMART" id="SM00822">
    <property type="entry name" value="PKS_KR"/>
    <property type="match status" value="1"/>
</dbReference>
<dbReference type="SMART" id="SM00829">
    <property type="entry name" value="PKS_ER"/>
    <property type="match status" value="1"/>
</dbReference>
<evidence type="ECO:0000256" key="7">
    <source>
        <dbReference type="ARBA" id="ARBA00023268"/>
    </source>
</evidence>
<dbReference type="InterPro" id="IPR050091">
    <property type="entry name" value="PKS_NRPS_Biosynth_Enz"/>
</dbReference>
<dbReference type="Pfam" id="PF00698">
    <property type="entry name" value="Acyl_transf_1"/>
    <property type="match status" value="1"/>
</dbReference>
<dbReference type="FunFam" id="3.40.50.720:FF:000209">
    <property type="entry name" value="Polyketide synthase Pks12"/>
    <property type="match status" value="1"/>
</dbReference>
<dbReference type="Gene3D" id="3.30.70.3290">
    <property type="match status" value="1"/>
</dbReference>
<keyword evidence="6" id="KW-0560">Oxidoreductase</keyword>
<dbReference type="InterPro" id="IPR006162">
    <property type="entry name" value="Ppantetheine_attach_site"/>
</dbReference>
<dbReference type="SUPFAM" id="SSF52151">
    <property type="entry name" value="FabD/lysophospholipase-like"/>
    <property type="match status" value="1"/>
</dbReference>
<dbReference type="InterPro" id="IPR049900">
    <property type="entry name" value="PKS_mFAS_DH"/>
</dbReference>
<dbReference type="SMART" id="SM00825">
    <property type="entry name" value="PKS_KS"/>
    <property type="match status" value="1"/>
</dbReference>
<dbReference type="Pfam" id="PF00109">
    <property type="entry name" value="ketoacyl-synt"/>
    <property type="match status" value="1"/>
</dbReference>
<dbReference type="GO" id="GO:0006633">
    <property type="term" value="P:fatty acid biosynthetic process"/>
    <property type="evidence" value="ECO:0007669"/>
    <property type="project" value="InterPro"/>
</dbReference>
<comment type="pathway">
    <text evidence="1">Secondary metabolite biosynthesis.</text>
</comment>
<gene>
    <name evidence="15" type="ORF">ACRE_052310</name>
</gene>
<dbReference type="EMBL" id="JPKY01000057">
    <property type="protein sequence ID" value="KFH43961.1"/>
    <property type="molecule type" value="Genomic_DNA"/>
</dbReference>
<evidence type="ECO:0000313" key="16">
    <source>
        <dbReference type="Proteomes" id="UP000029964"/>
    </source>
</evidence>
<dbReference type="Pfam" id="PF08240">
    <property type="entry name" value="ADH_N"/>
    <property type="match status" value="1"/>
</dbReference>
<dbReference type="Gene3D" id="3.40.366.10">
    <property type="entry name" value="Malonyl-Coenzyme A Acyl Carrier Protein, domain 2"/>
    <property type="match status" value="1"/>
</dbReference>
<dbReference type="GO" id="GO:0004315">
    <property type="term" value="F:3-oxoacyl-[acyl-carrier-protein] synthase activity"/>
    <property type="evidence" value="ECO:0007669"/>
    <property type="project" value="InterPro"/>
</dbReference>
<dbReference type="Pfam" id="PF21089">
    <property type="entry name" value="PKS_DH_N"/>
    <property type="match status" value="1"/>
</dbReference>
<evidence type="ECO:0000256" key="3">
    <source>
        <dbReference type="ARBA" id="ARBA00022553"/>
    </source>
</evidence>
<evidence type="ECO:0000256" key="1">
    <source>
        <dbReference type="ARBA" id="ARBA00005179"/>
    </source>
</evidence>
<dbReference type="PROSITE" id="PS00606">
    <property type="entry name" value="KS3_1"/>
    <property type="match status" value="1"/>
</dbReference>
<dbReference type="InterPro" id="IPR020841">
    <property type="entry name" value="PKS_Beta-ketoAc_synthase_dom"/>
</dbReference>
<dbReference type="InterPro" id="IPR049552">
    <property type="entry name" value="PKS_DH_N"/>
</dbReference>
<dbReference type="InterPro" id="IPR057326">
    <property type="entry name" value="KR_dom"/>
</dbReference>
<dbReference type="Pfam" id="PF02801">
    <property type="entry name" value="Ketoacyl-synt_C"/>
    <property type="match status" value="1"/>
</dbReference>
<dbReference type="GO" id="GO:0016491">
    <property type="term" value="F:oxidoreductase activity"/>
    <property type="evidence" value="ECO:0007669"/>
    <property type="project" value="UniProtKB-KW"/>
</dbReference>
<dbReference type="PANTHER" id="PTHR43775">
    <property type="entry name" value="FATTY ACID SYNTHASE"/>
    <property type="match status" value="1"/>
</dbReference>
<dbReference type="InterPro" id="IPR013149">
    <property type="entry name" value="ADH-like_C"/>
</dbReference>
<dbReference type="Gene3D" id="1.10.1200.10">
    <property type="entry name" value="ACP-like"/>
    <property type="match status" value="1"/>
</dbReference>
<evidence type="ECO:0000259" key="14">
    <source>
        <dbReference type="PROSITE" id="PS52019"/>
    </source>
</evidence>
<evidence type="ECO:0000256" key="11">
    <source>
        <dbReference type="SAM" id="MobiDB-lite"/>
    </source>
</evidence>
<dbReference type="InterPro" id="IPR016035">
    <property type="entry name" value="Acyl_Trfase/lysoPLipase"/>
</dbReference>
<dbReference type="Pfam" id="PF22621">
    <property type="entry name" value="CurL-like_PKS_C"/>
    <property type="match status" value="1"/>
</dbReference>
<dbReference type="InterPro" id="IPR029063">
    <property type="entry name" value="SAM-dependent_MTases_sf"/>
</dbReference>
<feature type="region of interest" description="Disordered" evidence="11">
    <location>
        <begin position="413"/>
        <end position="437"/>
    </location>
</feature>
<dbReference type="STRING" id="857340.A0A086T3M9"/>
<dbReference type="InterPro" id="IPR002364">
    <property type="entry name" value="Quin_OxRdtase/zeta-crystal_CS"/>
</dbReference>
<dbReference type="SMART" id="SM00823">
    <property type="entry name" value="PKS_PP"/>
    <property type="match status" value="1"/>
</dbReference>
<dbReference type="InterPro" id="IPR016039">
    <property type="entry name" value="Thiolase-like"/>
</dbReference>
<dbReference type="InterPro" id="IPR020807">
    <property type="entry name" value="PKS_DH"/>
</dbReference>
<dbReference type="PROSITE" id="PS52019">
    <property type="entry name" value="PKS_MFAS_DH"/>
    <property type="match status" value="1"/>
</dbReference>
<keyword evidence="2" id="KW-0596">Phosphopantetheine</keyword>
<dbReference type="SUPFAM" id="SSF50129">
    <property type="entry name" value="GroES-like"/>
    <property type="match status" value="1"/>
</dbReference>
<dbReference type="InterPro" id="IPR049551">
    <property type="entry name" value="PKS_DH_C"/>
</dbReference>
<evidence type="ECO:0000259" key="13">
    <source>
        <dbReference type="PROSITE" id="PS52004"/>
    </source>
</evidence>
<dbReference type="Gene3D" id="3.40.50.720">
    <property type="entry name" value="NAD(P)-binding Rossmann-like Domain"/>
    <property type="match status" value="1"/>
</dbReference>
<dbReference type="Gene3D" id="3.40.47.10">
    <property type="match status" value="1"/>
</dbReference>
<dbReference type="GO" id="GO:0004312">
    <property type="term" value="F:fatty acid synthase activity"/>
    <property type="evidence" value="ECO:0007669"/>
    <property type="project" value="TreeGrafter"/>
</dbReference>
<dbReference type="InterPro" id="IPR042104">
    <property type="entry name" value="PKS_dehydratase_sf"/>
</dbReference>
<keyword evidence="5" id="KW-0521">NADP</keyword>
<evidence type="ECO:0000256" key="5">
    <source>
        <dbReference type="ARBA" id="ARBA00022857"/>
    </source>
</evidence>